<protein>
    <submittedName>
        <fullName evidence="2">Uncharacterized protein</fullName>
    </submittedName>
</protein>
<name>A0ABU6XZG0_9FABA</name>
<gene>
    <name evidence="2" type="ORF">PIB30_103379</name>
</gene>
<evidence type="ECO:0000313" key="2">
    <source>
        <dbReference type="EMBL" id="MED6202243.1"/>
    </source>
</evidence>
<evidence type="ECO:0000256" key="1">
    <source>
        <dbReference type="SAM" id="MobiDB-lite"/>
    </source>
</evidence>
<sequence length="457" mass="52968">MADWFLSNEDFNRYQSLFAPRKVIPPRDMEPHFLIKNDFPLLQECLVRQNLVEHVKIKEVFYPELIAAVYSTLQITFSHDELEITFKLGHETHSLDSSELISLWKLDFSGDELRVDTTHDARGYSREAACNMFNIPYDLPKPTVGHLNIEHRLMHYLIVYVMVPRLHNHSLILEEDLEIMWRIASGHKINWTTLIASHMQRNMSGKVTKGLPYAMLWTTIFKHLNIDLNSARKKELEYNHCIDNHVLNHMKREINQAQVNVEEGVQEDQVMQEEHTQPPQDGPSMQDMMEVLLRIEQNQTSMANRLDKIEKNQAKMLRKIGEWKHTPLMKMKPKMMMTTFGHEEFIMTPLLGDPRGRKVDEVVATRGSQVPPHRTQVPDVPDRRGVERRRRVGTRLSQRPEGDGDGAERVRRAQFRPPGERRPRGRGRGRGGRGEAGHEHEVAEDGYVPLGDDQLGG</sequence>
<dbReference type="Proteomes" id="UP001341840">
    <property type="component" value="Unassembled WGS sequence"/>
</dbReference>
<comment type="caution">
    <text evidence="2">The sequence shown here is derived from an EMBL/GenBank/DDBJ whole genome shotgun (WGS) entry which is preliminary data.</text>
</comment>
<evidence type="ECO:0000313" key="3">
    <source>
        <dbReference type="Proteomes" id="UP001341840"/>
    </source>
</evidence>
<accession>A0ABU6XZG0</accession>
<feature type="non-terminal residue" evidence="2">
    <location>
        <position position="457"/>
    </location>
</feature>
<feature type="compositionally biased region" description="Basic and acidic residues" evidence="1">
    <location>
        <begin position="432"/>
        <end position="443"/>
    </location>
</feature>
<proteinExistence type="predicted"/>
<feature type="region of interest" description="Disordered" evidence="1">
    <location>
        <begin position="364"/>
        <end position="457"/>
    </location>
</feature>
<feature type="compositionally biased region" description="Basic and acidic residues" evidence="1">
    <location>
        <begin position="398"/>
        <end position="411"/>
    </location>
</feature>
<reference evidence="2 3" key="1">
    <citation type="journal article" date="2023" name="Plants (Basel)">
        <title>Bridging the Gap: Combining Genomics and Transcriptomics Approaches to Understand Stylosanthes scabra, an Orphan Legume from the Brazilian Caatinga.</title>
        <authorList>
            <person name="Ferreira-Neto J.R.C."/>
            <person name="da Silva M.D."/>
            <person name="Binneck E."/>
            <person name="de Melo N.F."/>
            <person name="da Silva R.H."/>
            <person name="de Melo A.L.T.M."/>
            <person name="Pandolfi V."/>
            <person name="Bustamante F.O."/>
            <person name="Brasileiro-Vidal A.C."/>
            <person name="Benko-Iseppon A.M."/>
        </authorList>
    </citation>
    <scope>NUCLEOTIDE SEQUENCE [LARGE SCALE GENOMIC DNA]</scope>
    <source>
        <tissue evidence="2">Leaves</tissue>
    </source>
</reference>
<organism evidence="2 3">
    <name type="scientific">Stylosanthes scabra</name>
    <dbReference type="NCBI Taxonomy" id="79078"/>
    <lineage>
        <taxon>Eukaryota</taxon>
        <taxon>Viridiplantae</taxon>
        <taxon>Streptophyta</taxon>
        <taxon>Embryophyta</taxon>
        <taxon>Tracheophyta</taxon>
        <taxon>Spermatophyta</taxon>
        <taxon>Magnoliopsida</taxon>
        <taxon>eudicotyledons</taxon>
        <taxon>Gunneridae</taxon>
        <taxon>Pentapetalae</taxon>
        <taxon>rosids</taxon>
        <taxon>fabids</taxon>
        <taxon>Fabales</taxon>
        <taxon>Fabaceae</taxon>
        <taxon>Papilionoideae</taxon>
        <taxon>50 kb inversion clade</taxon>
        <taxon>dalbergioids sensu lato</taxon>
        <taxon>Dalbergieae</taxon>
        <taxon>Pterocarpus clade</taxon>
        <taxon>Stylosanthes</taxon>
    </lineage>
</organism>
<dbReference type="EMBL" id="JASCZI010214798">
    <property type="protein sequence ID" value="MED6202243.1"/>
    <property type="molecule type" value="Genomic_DNA"/>
</dbReference>
<keyword evidence="3" id="KW-1185">Reference proteome</keyword>